<dbReference type="AlphaFoldDB" id="A0AAD4R7X0"/>
<feature type="compositionally biased region" description="Polar residues" evidence="1">
    <location>
        <begin position="163"/>
        <end position="177"/>
    </location>
</feature>
<keyword evidence="2" id="KW-0812">Transmembrane</keyword>
<keyword evidence="4" id="KW-1185">Reference proteome</keyword>
<name>A0AAD4R7X0_9BILA</name>
<evidence type="ECO:0000313" key="4">
    <source>
        <dbReference type="Proteomes" id="UP001201812"/>
    </source>
</evidence>
<dbReference type="Proteomes" id="UP001201812">
    <property type="component" value="Unassembled WGS sequence"/>
</dbReference>
<organism evidence="3 4">
    <name type="scientific">Ditylenchus destructor</name>
    <dbReference type="NCBI Taxonomy" id="166010"/>
    <lineage>
        <taxon>Eukaryota</taxon>
        <taxon>Metazoa</taxon>
        <taxon>Ecdysozoa</taxon>
        <taxon>Nematoda</taxon>
        <taxon>Chromadorea</taxon>
        <taxon>Rhabditida</taxon>
        <taxon>Tylenchina</taxon>
        <taxon>Tylenchomorpha</taxon>
        <taxon>Sphaerularioidea</taxon>
        <taxon>Anguinidae</taxon>
        <taxon>Anguininae</taxon>
        <taxon>Ditylenchus</taxon>
    </lineage>
</organism>
<feature type="transmembrane region" description="Helical" evidence="2">
    <location>
        <begin position="17"/>
        <end position="34"/>
    </location>
</feature>
<comment type="caution">
    <text evidence="3">The sequence shown here is derived from an EMBL/GenBank/DDBJ whole genome shotgun (WGS) entry which is preliminary data.</text>
</comment>
<accession>A0AAD4R7X0</accession>
<evidence type="ECO:0000313" key="3">
    <source>
        <dbReference type="EMBL" id="KAI1728989.1"/>
    </source>
</evidence>
<keyword evidence="2" id="KW-1133">Transmembrane helix</keyword>
<protein>
    <submittedName>
        <fullName evidence="3">Uncharacterized protein</fullName>
    </submittedName>
</protein>
<keyword evidence="2" id="KW-0472">Membrane</keyword>
<proteinExistence type="predicted"/>
<reference evidence="3" key="1">
    <citation type="submission" date="2022-01" db="EMBL/GenBank/DDBJ databases">
        <title>Genome Sequence Resource for Two Populations of Ditylenchus destructor, the Migratory Endoparasitic Phytonematode.</title>
        <authorList>
            <person name="Zhang H."/>
            <person name="Lin R."/>
            <person name="Xie B."/>
        </authorList>
    </citation>
    <scope>NUCLEOTIDE SEQUENCE</scope>
    <source>
        <strain evidence="3">BazhouSP</strain>
    </source>
</reference>
<dbReference type="EMBL" id="JAKKPZ010000001">
    <property type="protein sequence ID" value="KAI1728989.1"/>
    <property type="molecule type" value="Genomic_DNA"/>
</dbReference>
<gene>
    <name evidence="3" type="ORF">DdX_01203</name>
</gene>
<evidence type="ECO:0000256" key="2">
    <source>
        <dbReference type="SAM" id="Phobius"/>
    </source>
</evidence>
<sequence>MCPTRASTNPPHLQLPFYLWRFSPLIAFALLMFFTHSDAKSLYLVARDLPTQTDSLHTDSEPAVVLLRTAKRAHPGFRVPSVAGGSGSGDEQHQFVGCTSKEGHRCSMMVNVLRDPRLIPNWTRDTWSKAIAQFNAYQQLFSANNEMDSMRRRRRRASEPTETEQISDNQLPSFADF</sequence>
<feature type="region of interest" description="Disordered" evidence="1">
    <location>
        <begin position="145"/>
        <end position="177"/>
    </location>
</feature>
<evidence type="ECO:0000256" key="1">
    <source>
        <dbReference type="SAM" id="MobiDB-lite"/>
    </source>
</evidence>